<dbReference type="GO" id="GO:0046983">
    <property type="term" value="F:protein dimerization activity"/>
    <property type="evidence" value="ECO:0007669"/>
    <property type="project" value="InterPro"/>
</dbReference>
<evidence type="ECO:0000313" key="8">
    <source>
        <dbReference type="Proteomes" id="UP001234989"/>
    </source>
</evidence>
<dbReference type="PROSITE" id="PS50066">
    <property type="entry name" value="MADS_BOX_2"/>
    <property type="match status" value="1"/>
</dbReference>
<evidence type="ECO:0000256" key="1">
    <source>
        <dbReference type="ARBA" id="ARBA00004123"/>
    </source>
</evidence>
<dbReference type="AlphaFoldDB" id="A0AAF0TXY3"/>
<dbReference type="SUPFAM" id="SSF55455">
    <property type="entry name" value="SRF-like"/>
    <property type="match status" value="1"/>
</dbReference>
<evidence type="ECO:0000259" key="6">
    <source>
        <dbReference type="PROSITE" id="PS50066"/>
    </source>
</evidence>
<dbReference type="SMART" id="SM00432">
    <property type="entry name" value="MADS"/>
    <property type="match status" value="1"/>
</dbReference>
<evidence type="ECO:0000256" key="4">
    <source>
        <dbReference type="ARBA" id="ARBA00023163"/>
    </source>
</evidence>
<evidence type="ECO:0000256" key="3">
    <source>
        <dbReference type="ARBA" id="ARBA00023125"/>
    </source>
</evidence>
<keyword evidence="4" id="KW-0804">Transcription</keyword>
<feature type="domain" description="MADS-box" evidence="6">
    <location>
        <begin position="1"/>
        <end position="48"/>
    </location>
</feature>
<evidence type="ECO:0000256" key="5">
    <source>
        <dbReference type="ARBA" id="ARBA00023242"/>
    </source>
</evidence>
<proteinExistence type="predicted"/>
<keyword evidence="8" id="KW-1185">Reference proteome</keyword>
<organism evidence="7 8">
    <name type="scientific">Solanum verrucosum</name>
    <dbReference type="NCBI Taxonomy" id="315347"/>
    <lineage>
        <taxon>Eukaryota</taxon>
        <taxon>Viridiplantae</taxon>
        <taxon>Streptophyta</taxon>
        <taxon>Embryophyta</taxon>
        <taxon>Tracheophyta</taxon>
        <taxon>Spermatophyta</taxon>
        <taxon>Magnoliopsida</taxon>
        <taxon>eudicotyledons</taxon>
        <taxon>Gunneridae</taxon>
        <taxon>Pentapetalae</taxon>
        <taxon>asterids</taxon>
        <taxon>lamiids</taxon>
        <taxon>Solanales</taxon>
        <taxon>Solanaceae</taxon>
        <taxon>Solanoideae</taxon>
        <taxon>Solaneae</taxon>
        <taxon>Solanum</taxon>
    </lineage>
</organism>
<protein>
    <recommendedName>
        <fullName evidence="6">MADS-box domain-containing protein</fullName>
    </recommendedName>
</protein>
<dbReference type="Pfam" id="PF00319">
    <property type="entry name" value="SRF-TF"/>
    <property type="match status" value="1"/>
</dbReference>
<sequence length="83" mass="9948">MTRNKVNYSLTEDDSKGKYSYNKRLKGHLKKIDELKTHCYVEVAIVIYDPYRNEPYTFPNNDVALNTFIKFKELPTLERSKKW</sequence>
<keyword evidence="5" id="KW-0539">Nucleus</keyword>
<dbReference type="Proteomes" id="UP001234989">
    <property type="component" value="Chromosome 5"/>
</dbReference>
<gene>
    <name evidence="7" type="ORF">MTR67_023755</name>
</gene>
<reference evidence="7" key="1">
    <citation type="submission" date="2023-08" db="EMBL/GenBank/DDBJ databases">
        <title>A de novo genome assembly of Solanum verrucosum Schlechtendal, a Mexican diploid species geographically isolated from the other diploid A-genome species in potato relatives.</title>
        <authorList>
            <person name="Hosaka K."/>
        </authorList>
    </citation>
    <scope>NUCLEOTIDE SEQUENCE</scope>
    <source>
        <tissue evidence="7">Young leaves</tissue>
    </source>
</reference>
<name>A0AAF0TXY3_SOLVR</name>
<dbReference type="InterPro" id="IPR036879">
    <property type="entry name" value="TF_MADSbox_sf"/>
</dbReference>
<accession>A0AAF0TXY3</accession>
<keyword evidence="2" id="KW-0805">Transcription regulation</keyword>
<keyword evidence="3" id="KW-0238">DNA-binding</keyword>
<evidence type="ECO:0000313" key="7">
    <source>
        <dbReference type="EMBL" id="WMV30370.1"/>
    </source>
</evidence>
<dbReference type="InterPro" id="IPR002100">
    <property type="entry name" value="TF_MADSbox"/>
</dbReference>
<dbReference type="EMBL" id="CP133616">
    <property type="protein sequence ID" value="WMV30370.1"/>
    <property type="molecule type" value="Genomic_DNA"/>
</dbReference>
<dbReference type="GO" id="GO:0005634">
    <property type="term" value="C:nucleus"/>
    <property type="evidence" value="ECO:0007669"/>
    <property type="project" value="UniProtKB-SubCell"/>
</dbReference>
<evidence type="ECO:0000256" key="2">
    <source>
        <dbReference type="ARBA" id="ARBA00023015"/>
    </source>
</evidence>
<dbReference type="Gene3D" id="3.40.1810.10">
    <property type="entry name" value="Transcription factor, MADS-box"/>
    <property type="match status" value="1"/>
</dbReference>
<comment type="subcellular location">
    <subcellularLocation>
        <location evidence="1">Nucleus</location>
    </subcellularLocation>
</comment>
<dbReference type="GO" id="GO:0003677">
    <property type="term" value="F:DNA binding"/>
    <property type="evidence" value="ECO:0007669"/>
    <property type="project" value="UniProtKB-KW"/>
</dbReference>